<dbReference type="EnsemblMetazoa" id="CapteT205657">
    <property type="protein sequence ID" value="CapteP205657"/>
    <property type="gene ID" value="CapteG205657"/>
</dbReference>
<dbReference type="HOGENOM" id="CLU_881592_0_0_1"/>
<evidence type="ECO:0000313" key="3">
    <source>
        <dbReference type="EMBL" id="ELT90200.1"/>
    </source>
</evidence>
<evidence type="ECO:0000313" key="5">
    <source>
        <dbReference type="Proteomes" id="UP000014760"/>
    </source>
</evidence>
<reference evidence="3 5" key="2">
    <citation type="journal article" date="2013" name="Nature">
        <title>Insights into bilaterian evolution from three spiralian genomes.</title>
        <authorList>
            <person name="Simakov O."/>
            <person name="Marletaz F."/>
            <person name="Cho S.J."/>
            <person name="Edsinger-Gonzales E."/>
            <person name="Havlak P."/>
            <person name="Hellsten U."/>
            <person name="Kuo D.H."/>
            <person name="Larsson T."/>
            <person name="Lv J."/>
            <person name="Arendt D."/>
            <person name="Savage R."/>
            <person name="Osoegawa K."/>
            <person name="de Jong P."/>
            <person name="Grimwood J."/>
            <person name="Chapman J.A."/>
            <person name="Shapiro H."/>
            <person name="Aerts A."/>
            <person name="Otillar R.P."/>
            <person name="Terry A.Y."/>
            <person name="Boore J.L."/>
            <person name="Grigoriev I.V."/>
            <person name="Lindberg D.R."/>
            <person name="Seaver E.C."/>
            <person name="Weisblat D.A."/>
            <person name="Putnam N.H."/>
            <person name="Rokhsar D.S."/>
        </authorList>
    </citation>
    <scope>NUCLEOTIDE SEQUENCE</scope>
    <source>
        <strain evidence="3 5">I ESC-2004</strain>
    </source>
</reference>
<feature type="chain" id="PRO_5008786978" evidence="2">
    <location>
        <begin position="19"/>
        <end position="316"/>
    </location>
</feature>
<keyword evidence="2" id="KW-0732">Signal</keyword>
<organism evidence="3">
    <name type="scientific">Capitella teleta</name>
    <name type="common">Polychaete worm</name>
    <dbReference type="NCBI Taxonomy" id="283909"/>
    <lineage>
        <taxon>Eukaryota</taxon>
        <taxon>Metazoa</taxon>
        <taxon>Spiralia</taxon>
        <taxon>Lophotrochozoa</taxon>
        <taxon>Annelida</taxon>
        <taxon>Polychaeta</taxon>
        <taxon>Sedentaria</taxon>
        <taxon>Scolecida</taxon>
        <taxon>Capitellidae</taxon>
        <taxon>Capitella</taxon>
    </lineage>
</organism>
<keyword evidence="1" id="KW-0175">Coiled coil</keyword>
<dbReference type="EMBL" id="AMQN01014504">
    <property type="status" value="NOT_ANNOTATED_CDS"/>
    <property type="molecule type" value="Genomic_DNA"/>
</dbReference>
<feature type="coiled-coil region" evidence="1">
    <location>
        <begin position="117"/>
        <end position="200"/>
    </location>
</feature>
<protein>
    <submittedName>
        <fullName evidence="3 4">Uncharacterized protein</fullName>
    </submittedName>
</protein>
<evidence type="ECO:0000256" key="2">
    <source>
        <dbReference type="SAM" id="SignalP"/>
    </source>
</evidence>
<dbReference type="EMBL" id="KB311026">
    <property type="protein sequence ID" value="ELT90200.1"/>
    <property type="molecule type" value="Genomic_DNA"/>
</dbReference>
<reference evidence="5" key="1">
    <citation type="submission" date="2012-12" db="EMBL/GenBank/DDBJ databases">
        <authorList>
            <person name="Hellsten U."/>
            <person name="Grimwood J."/>
            <person name="Chapman J.A."/>
            <person name="Shapiro H."/>
            <person name="Aerts A."/>
            <person name="Otillar R.P."/>
            <person name="Terry A.Y."/>
            <person name="Boore J.L."/>
            <person name="Simakov O."/>
            <person name="Marletaz F."/>
            <person name="Cho S.-J."/>
            <person name="Edsinger-Gonzales E."/>
            <person name="Havlak P."/>
            <person name="Kuo D.-H."/>
            <person name="Larsson T."/>
            <person name="Lv J."/>
            <person name="Arendt D."/>
            <person name="Savage R."/>
            <person name="Osoegawa K."/>
            <person name="de Jong P."/>
            <person name="Lindberg D.R."/>
            <person name="Seaver E.C."/>
            <person name="Weisblat D.A."/>
            <person name="Putnam N.H."/>
            <person name="Grigoriev I.V."/>
            <person name="Rokhsar D.S."/>
        </authorList>
    </citation>
    <scope>NUCLEOTIDE SEQUENCE</scope>
    <source>
        <strain evidence="5">I ESC-2004</strain>
    </source>
</reference>
<dbReference type="AlphaFoldDB" id="R7TGF8"/>
<feature type="signal peptide" evidence="2">
    <location>
        <begin position="1"/>
        <end position="18"/>
    </location>
</feature>
<reference evidence="4" key="3">
    <citation type="submission" date="2015-06" db="UniProtKB">
        <authorList>
            <consortium name="EnsemblMetazoa"/>
        </authorList>
    </citation>
    <scope>IDENTIFICATION</scope>
</reference>
<gene>
    <name evidence="3" type="ORF">CAPTEDRAFT_205657</name>
</gene>
<sequence length="316" mass="36073">MEGLYWIFVILLVNSVAAENQQQRFKRQLGMTGGDACLQIYSVPRETVKCQPTDDVVEEFQNIHSLLDESSASMEALSTRVDGLDPDRPKEFPEELKEKLRLLEDLQLALNGSIHTVKILETRVSHLGEKVDELEADERREVAELVALQTDLIGAVLERANLSIHDAYIDRLNTNARDLVEKLNRLEINLQERILDAQKKFDNDVKQATESARLIVENLQYNMNNTIIELRKSVEINKQQTDKNLNATINNSEEVEGLKTTLTFVQEQLQRYDSMEVASKAELTSCNDEIDKLKSEVASIKETMKRTKHIVPKLLK</sequence>
<accession>R7TGF8</accession>
<evidence type="ECO:0000313" key="4">
    <source>
        <dbReference type="EnsemblMetazoa" id="CapteP205657"/>
    </source>
</evidence>
<proteinExistence type="predicted"/>
<feature type="non-terminal residue" evidence="3">
    <location>
        <position position="316"/>
    </location>
</feature>
<name>R7TGF8_CAPTE</name>
<keyword evidence="5" id="KW-1185">Reference proteome</keyword>
<dbReference type="Proteomes" id="UP000014760">
    <property type="component" value="Unassembled WGS sequence"/>
</dbReference>
<feature type="coiled-coil region" evidence="1">
    <location>
        <begin position="283"/>
        <end position="310"/>
    </location>
</feature>
<evidence type="ECO:0000256" key="1">
    <source>
        <dbReference type="SAM" id="Coils"/>
    </source>
</evidence>